<evidence type="ECO:0000256" key="2">
    <source>
        <dbReference type="SAM" id="MobiDB-lite"/>
    </source>
</evidence>
<protein>
    <submittedName>
        <fullName evidence="3">Uncharacterized protein</fullName>
    </submittedName>
</protein>
<evidence type="ECO:0000313" key="4">
    <source>
        <dbReference type="Proteomes" id="UP000692954"/>
    </source>
</evidence>
<comment type="caution">
    <text evidence="3">The sequence shown here is derived from an EMBL/GenBank/DDBJ whole genome shotgun (WGS) entry which is preliminary data.</text>
</comment>
<sequence length="309" mass="37566">MLKIEEQNYSRQLIKQDKELSQFIKYLEKQNEVAEKNKEKEFRMKQKESSIIGQRQEKKQERDFQARLKQLEISTIRDKYDESQIMKNKSLEQRLQNQDQIHQQILQESKIKREEKANLRSLHLRDSVDQAITKANQIQQNKVDQFNYQQIRKDQYLSQLQSEKNLKQLEKSMTFQIKQELNESNYKKAQDILDERIYKTMNKLNQKDSLSQQIQIENERKLNNKLFSQKASLENGLANADYAKVRFEQNLNMKKSMTEYKMNKLDQMIREKQLLQQQERETRAMVEQKKNQLKEEFERKMNLLQKQKY</sequence>
<feature type="compositionally biased region" description="Basic and acidic residues" evidence="2">
    <location>
        <begin position="35"/>
        <end position="48"/>
    </location>
</feature>
<organism evidence="3 4">
    <name type="scientific">Paramecium sonneborni</name>
    <dbReference type="NCBI Taxonomy" id="65129"/>
    <lineage>
        <taxon>Eukaryota</taxon>
        <taxon>Sar</taxon>
        <taxon>Alveolata</taxon>
        <taxon>Ciliophora</taxon>
        <taxon>Intramacronucleata</taxon>
        <taxon>Oligohymenophorea</taxon>
        <taxon>Peniculida</taxon>
        <taxon>Parameciidae</taxon>
        <taxon>Paramecium</taxon>
    </lineage>
</organism>
<dbReference type="OrthoDB" id="302787at2759"/>
<evidence type="ECO:0000313" key="3">
    <source>
        <dbReference type="EMBL" id="CAD8115950.1"/>
    </source>
</evidence>
<keyword evidence="1" id="KW-0175">Coiled coil</keyword>
<evidence type="ECO:0000256" key="1">
    <source>
        <dbReference type="SAM" id="Coils"/>
    </source>
</evidence>
<accession>A0A8S1QNA3</accession>
<reference evidence="3" key="1">
    <citation type="submission" date="2021-01" db="EMBL/GenBank/DDBJ databases">
        <authorList>
            <consortium name="Genoscope - CEA"/>
            <person name="William W."/>
        </authorList>
    </citation>
    <scope>NUCLEOTIDE SEQUENCE</scope>
</reference>
<keyword evidence="4" id="KW-1185">Reference proteome</keyword>
<proteinExistence type="predicted"/>
<name>A0A8S1QNA3_9CILI</name>
<gene>
    <name evidence="3" type="ORF">PSON_ATCC_30995.1.T1090193</name>
</gene>
<dbReference type="EMBL" id="CAJJDN010000109">
    <property type="protein sequence ID" value="CAD8115950.1"/>
    <property type="molecule type" value="Genomic_DNA"/>
</dbReference>
<dbReference type="AlphaFoldDB" id="A0A8S1QNA3"/>
<feature type="coiled-coil region" evidence="1">
    <location>
        <begin position="265"/>
        <end position="307"/>
    </location>
</feature>
<feature type="region of interest" description="Disordered" evidence="2">
    <location>
        <begin position="35"/>
        <end position="59"/>
    </location>
</feature>
<dbReference type="Proteomes" id="UP000692954">
    <property type="component" value="Unassembled WGS sequence"/>
</dbReference>